<evidence type="ECO:0000313" key="4">
    <source>
        <dbReference type="Proteomes" id="UP000408523"/>
    </source>
</evidence>
<evidence type="ECO:0000313" key="1">
    <source>
        <dbReference type="EMBL" id="CUN54382.1"/>
    </source>
</evidence>
<dbReference type="AlphaFoldDB" id="A0A173XR32"/>
<organism evidence="1 3">
    <name type="scientific">Phocaeicola vulgatus</name>
    <name type="common">Bacteroides vulgatus</name>
    <dbReference type="NCBI Taxonomy" id="821"/>
    <lineage>
        <taxon>Bacteria</taxon>
        <taxon>Pseudomonadati</taxon>
        <taxon>Bacteroidota</taxon>
        <taxon>Bacteroidia</taxon>
        <taxon>Bacteroidales</taxon>
        <taxon>Bacteroidaceae</taxon>
        <taxon>Phocaeicola</taxon>
    </lineage>
</organism>
<dbReference type="Proteomes" id="UP000095333">
    <property type="component" value="Unassembled WGS sequence"/>
</dbReference>
<sequence>MRLDFIACKYTHFIQYGKTIEYFFAKRIRNFAEIKRISPPNGSHKTITKKQGVHETNEALLFFRSSVFH</sequence>
<protein>
    <submittedName>
        <fullName evidence="1">Uncharacterized protein</fullName>
    </submittedName>
</protein>
<proteinExistence type="predicted"/>
<gene>
    <name evidence="2" type="ORF">EH214_01258</name>
    <name evidence="1" type="ORF">ERS852457_00418</name>
</gene>
<reference evidence="2 4" key="2">
    <citation type="journal article" date="2019" name="Nat. Commun.">
        <title>Gram positive-like bacteriocins with broad spectrum anti-Bacteroidales activity encoded on mobile elements of the human gut microbiota.</title>
        <authorList>
            <person name="Bechon N."/>
            <person name="Coyne M.J.Jr."/>
            <person name="Laclare-Mceneany V."/>
            <person name="Chatzidaki-Livanis M."/>
            <person name="Ghigo J.-M."/>
            <person name="Comstock L.E."/>
        </authorList>
    </citation>
    <scope>NUCLEOTIDE SEQUENCE [LARGE SCALE GENOMIC DNA]</scope>
    <source>
        <strain evidence="2 4">CL01T12C17</strain>
    </source>
</reference>
<accession>A0A173XR32</accession>
<dbReference type="EMBL" id="CYZI01000001">
    <property type="protein sequence ID" value="CUN54382.1"/>
    <property type="molecule type" value="Genomic_DNA"/>
</dbReference>
<reference evidence="1 3" key="1">
    <citation type="submission" date="2015-09" db="EMBL/GenBank/DDBJ databases">
        <authorList>
            <consortium name="Pathogen Informatics"/>
        </authorList>
    </citation>
    <scope>NUCLEOTIDE SEQUENCE [LARGE SCALE GENOMIC DNA]</scope>
    <source>
        <strain evidence="1 3">2789STDY5834842</strain>
    </source>
</reference>
<dbReference type="Proteomes" id="UP000408523">
    <property type="component" value="Unassembled WGS sequence"/>
</dbReference>
<dbReference type="EMBL" id="RWHZ01000011">
    <property type="protein sequence ID" value="TSE49546.1"/>
    <property type="molecule type" value="Genomic_DNA"/>
</dbReference>
<evidence type="ECO:0000313" key="3">
    <source>
        <dbReference type="Proteomes" id="UP000095333"/>
    </source>
</evidence>
<evidence type="ECO:0000313" key="2">
    <source>
        <dbReference type="EMBL" id="TSE49546.1"/>
    </source>
</evidence>
<name>A0A173XR32_PHOVU</name>